<gene>
    <name evidence="2" type="ORF">EAY07_23160</name>
</gene>
<feature type="non-terminal residue" evidence="2">
    <location>
        <position position="72"/>
    </location>
</feature>
<reference evidence="2 3" key="1">
    <citation type="journal article" date="2021" name="PeerJ">
        <title>Analysis of 44 Vibrio anguillarum genomes reveals high genetic diversity.</title>
        <authorList>
            <person name="Hansen M.J."/>
            <person name="Dalsgaard I."/>
        </authorList>
    </citation>
    <scope>NUCLEOTIDE SEQUENCE [LARGE SCALE GENOMIC DNA]</scope>
    <source>
        <strain evidence="2 3">17-16730-2A</strain>
    </source>
</reference>
<evidence type="ECO:0000313" key="2">
    <source>
        <dbReference type="EMBL" id="MBF4274849.1"/>
    </source>
</evidence>
<dbReference type="EMBL" id="RDOM01000612">
    <property type="protein sequence ID" value="MBF4274849.1"/>
    <property type="molecule type" value="Genomic_DNA"/>
</dbReference>
<dbReference type="AlphaFoldDB" id="A0ABD4KWK1"/>
<evidence type="ECO:0000313" key="3">
    <source>
        <dbReference type="Proteomes" id="UP000722957"/>
    </source>
</evidence>
<organism evidence="2 3">
    <name type="scientific">Vibrio anguillarum</name>
    <name type="common">Listonella anguillarum</name>
    <dbReference type="NCBI Taxonomy" id="55601"/>
    <lineage>
        <taxon>Bacteria</taxon>
        <taxon>Pseudomonadati</taxon>
        <taxon>Pseudomonadota</taxon>
        <taxon>Gammaproteobacteria</taxon>
        <taxon>Vibrionales</taxon>
        <taxon>Vibrionaceae</taxon>
        <taxon>Vibrio</taxon>
    </lineage>
</organism>
<evidence type="ECO:0000259" key="1">
    <source>
        <dbReference type="Pfam" id="PF17803"/>
    </source>
</evidence>
<name>A0ABD4KWK1_VIBAN</name>
<accession>A0ABD4KWK1</accession>
<proteinExistence type="predicted"/>
<dbReference type="Proteomes" id="UP000722957">
    <property type="component" value="Unassembled WGS sequence"/>
</dbReference>
<sequence length="72" mass="7632">MHIANTDDASVISGDRQAVVNEGDIGDTVTATGQLSITDVDTGDNPSFIDVASTATTYGHIEMRNGQWTYTL</sequence>
<dbReference type="Gene3D" id="2.60.40.10">
    <property type="entry name" value="Immunoglobulins"/>
    <property type="match status" value="1"/>
</dbReference>
<comment type="caution">
    <text evidence="2">The sequence shown here is derived from an EMBL/GenBank/DDBJ whole genome shotgun (WGS) entry which is preliminary data.</text>
</comment>
<feature type="domain" description="RapA2 cadherin-like" evidence="1">
    <location>
        <begin position="3"/>
        <end position="70"/>
    </location>
</feature>
<protein>
    <recommendedName>
        <fullName evidence="1">RapA2 cadherin-like domain-containing protein</fullName>
    </recommendedName>
</protein>
<dbReference type="InterPro" id="IPR010221">
    <property type="entry name" value="VCBS_dom"/>
</dbReference>
<dbReference type="InterPro" id="IPR040853">
    <property type="entry name" value="RapA2_cadherin-like"/>
</dbReference>
<dbReference type="InterPro" id="IPR013783">
    <property type="entry name" value="Ig-like_fold"/>
</dbReference>
<dbReference type="NCBIfam" id="TIGR01965">
    <property type="entry name" value="VCBS_repeat"/>
    <property type="match status" value="1"/>
</dbReference>
<dbReference type="Pfam" id="PF17803">
    <property type="entry name" value="Cadherin_4"/>
    <property type="match status" value="1"/>
</dbReference>